<accession>A0A8K0P7V5</accession>
<dbReference type="InterPro" id="IPR027231">
    <property type="entry name" value="Semaphorin"/>
</dbReference>
<comment type="similarity">
    <text evidence="1">Belongs to the semaphorin family.</text>
</comment>
<dbReference type="Gene3D" id="3.30.1680.10">
    <property type="entry name" value="ligand-binding face of the semaphorins, domain 2"/>
    <property type="match status" value="1"/>
</dbReference>
<dbReference type="SMART" id="SM00630">
    <property type="entry name" value="Sema"/>
    <property type="match status" value="1"/>
</dbReference>
<dbReference type="OrthoDB" id="9988752at2759"/>
<dbReference type="GO" id="GO:0030215">
    <property type="term" value="F:semaphorin receptor binding"/>
    <property type="evidence" value="ECO:0007669"/>
    <property type="project" value="InterPro"/>
</dbReference>
<dbReference type="GO" id="GO:0045499">
    <property type="term" value="F:chemorepellent activity"/>
    <property type="evidence" value="ECO:0007669"/>
    <property type="project" value="TreeGrafter"/>
</dbReference>
<dbReference type="InterPro" id="IPR015943">
    <property type="entry name" value="WD40/YVTN_repeat-like_dom_sf"/>
</dbReference>
<dbReference type="InterPro" id="IPR036352">
    <property type="entry name" value="Semap_dom_sf"/>
</dbReference>
<dbReference type="Pfam" id="PF01403">
    <property type="entry name" value="Sema"/>
    <property type="match status" value="1"/>
</dbReference>
<evidence type="ECO:0000259" key="4">
    <source>
        <dbReference type="PROSITE" id="PS51004"/>
    </source>
</evidence>
<dbReference type="InterPro" id="IPR036179">
    <property type="entry name" value="Ig-like_dom_sf"/>
</dbReference>
<dbReference type="SUPFAM" id="SSF103575">
    <property type="entry name" value="Plexin repeat"/>
    <property type="match status" value="1"/>
</dbReference>
<dbReference type="PANTHER" id="PTHR11036:SF90">
    <property type="entry name" value="SEMAPHORIN 2B, ISOFORM D-RELATED"/>
    <property type="match status" value="1"/>
</dbReference>
<feature type="compositionally biased region" description="Polar residues" evidence="3">
    <location>
        <begin position="378"/>
        <end position="388"/>
    </location>
</feature>
<dbReference type="Proteomes" id="UP000792457">
    <property type="component" value="Unassembled WGS sequence"/>
</dbReference>
<reference evidence="5" key="1">
    <citation type="submission" date="2013-04" db="EMBL/GenBank/DDBJ databases">
        <authorList>
            <person name="Qu J."/>
            <person name="Murali S.C."/>
            <person name="Bandaranaike D."/>
            <person name="Bellair M."/>
            <person name="Blankenburg K."/>
            <person name="Chao H."/>
            <person name="Dinh H."/>
            <person name="Doddapaneni H."/>
            <person name="Downs B."/>
            <person name="Dugan-Rocha S."/>
            <person name="Elkadiri S."/>
            <person name="Gnanaolivu R.D."/>
            <person name="Hernandez B."/>
            <person name="Javaid M."/>
            <person name="Jayaseelan J.C."/>
            <person name="Lee S."/>
            <person name="Li M."/>
            <person name="Ming W."/>
            <person name="Munidasa M."/>
            <person name="Muniz J."/>
            <person name="Nguyen L."/>
            <person name="Ongeri F."/>
            <person name="Osuji N."/>
            <person name="Pu L.-L."/>
            <person name="Puazo M."/>
            <person name="Qu C."/>
            <person name="Quiroz J."/>
            <person name="Raj R."/>
            <person name="Weissenberger G."/>
            <person name="Xin Y."/>
            <person name="Zou X."/>
            <person name="Han Y."/>
            <person name="Richards S."/>
            <person name="Worley K."/>
            <person name="Muzny D."/>
            <person name="Gibbs R."/>
        </authorList>
    </citation>
    <scope>NUCLEOTIDE SEQUENCE</scope>
    <source>
        <strain evidence="5">Sampled in the wild</strain>
    </source>
</reference>
<dbReference type="InterPro" id="IPR013783">
    <property type="entry name" value="Ig-like_fold"/>
</dbReference>
<dbReference type="Gene3D" id="2.60.40.10">
    <property type="entry name" value="Immunoglobulins"/>
    <property type="match status" value="1"/>
</dbReference>
<proteinExistence type="inferred from homology"/>
<evidence type="ECO:0000313" key="6">
    <source>
        <dbReference type="Proteomes" id="UP000792457"/>
    </source>
</evidence>
<dbReference type="InterPro" id="IPR001627">
    <property type="entry name" value="Semap_dom"/>
</dbReference>
<comment type="caution">
    <text evidence="2">Lacks conserved residue(s) required for the propagation of feature annotation.</text>
</comment>
<keyword evidence="6" id="KW-1185">Reference proteome</keyword>
<feature type="domain" description="Sema" evidence="4">
    <location>
        <begin position="1"/>
        <end position="196"/>
    </location>
</feature>
<comment type="caution">
    <text evidence="5">The sequence shown here is derived from an EMBL/GenBank/DDBJ whole genome shotgun (WGS) entry which is preliminary data.</text>
</comment>
<dbReference type="EMBL" id="KZ309589">
    <property type="protein sequence ID" value="KAG8239315.1"/>
    <property type="molecule type" value="Genomic_DNA"/>
</dbReference>
<protein>
    <recommendedName>
        <fullName evidence="4">Sema domain-containing protein</fullName>
    </recommendedName>
</protein>
<evidence type="ECO:0000313" key="5">
    <source>
        <dbReference type="EMBL" id="KAG8239315.1"/>
    </source>
</evidence>
<reference evidence="5" key="2">
    <citation type="submission" date="2017-10" db="EMBL/GenBank/DDBJ databases">
        <title>Ladona fulva Genome sequencing and assembly.</title>
        <authorList>
            <person name="Murali S."/>
            <person name="Richards S."/>
            <person name="Bandaranaike D."/>
            <person name="Bellair M."/>
            <person name="Blankenburg K."/>
            <person name="Chao H."/>
            <person name="Dinh H."/>
            <person name="Doddapaneni H."/>
            <person name="Dugan-Rocha S."/>
            <person name="Elkadiri S."/>
            <person name="Gnanaolivu R."/>
            <person name="Hernandez B."/>
            <person name="Skinner E."/>
            <person name="Javaid M."/>
            <person name="Lee S."/>
            <person name="Li M."/>
            <person name="Ming W."/>
            <person name="Munidasa M."/>
            <person name="Muniz J."/>
            <person name="Nguyen L."/>
            <person name="Hughes D."/>
            <person name="Osuji N."/>
            <person name="Pu L.-L."/>
            <person name="Puazo M."/>
            <person name="Qu C."/>
            <person name="Quiroz J."/>
            <person name="Raj R."/>
            <person name="Weissenberger G."/>
            <person name="Xin Y."/>
            <person name="Zou X."/>
            <person name="Han Y."/>
            <person name="Worley K."/>
            <person name="Muzny D."/>
            <person name="Gibbs R."/>
        </authorList>
    </citation>
    <scope>NUCLEOTIDE SEQUENCE</scope>
    <source>
        <strain evidence="5">Sampled in the wild</strain>
    </source>
</reference>
<dbReference type="SUPFAM" id="SSF101912">
    <property type="entry name" value="Sema domain"/>
    <property type="match status" value="1"/>
</dbReference>
<gene>
    <name evidence="5" type="ORF">J437_LFUL015091</name>
</gene>
<dbReference type="PROSITE" id="PS51004">
    <property type="entry name" value="SEMA"/>
    <property type="match status" value="1"/>
</dbReference>
<feature type="region of interest" description="Disordered" evidence="3">
    <location>
        <begin position="376"/>
        <end position="397"/>
    </location>
</feature>
<dbReference type="AlphaFoldDB" id="A0A8K0P7V5"/>
<dbReference type="GO" id="GO:0030335">
    <property type="term" value="P:positive regulation of cell migration"/>
    <property type="evidence" value="ECO:0007669"/>
    <property type="project" value="TreeGrafter"/>
</dbReference>
<sequence>MYKIPGDDSHFYGTFATSTNGLMGSAVCSFTLDSVQEAFADRFKEQATSSSAWLPVLSNRVPEPRPGQCIEDTETLPDNVLNFIRSHPLMDMAVEHEFSKPAFFKRDVIFTKIVVEKMNVSVEDEEVTFTILYVGSNEGKVYKLVQWITEDSSQSLSYLLDVYDITPGESIRVMELSNKHKSLYVGSDSQVKQIDLFMCKQRYDSCMRCVRDPHCGWDKTTSTCKIFKTGLLQDVENKTSGLCDTSAFKKKIVVTWGQSVHLNCVVHVAEELNDQKVIWYHYTKDKKRQPISYRHDKYIETSEHGLVVVSVGEEESGRYDARLGSSLLCSYNLTVDANRCGAPARSRDYQRVYSDWCHAFEKHKAAVQAWERKKSCTNRENNSIPNTQRMRRQIDES</sequence>
<evidence type="ECO:0000256" key="2">
    <source>
        <dbReference type="PROSITE-ProRule" id="PRU00352"/>
    </source>
</evidence>
<dbReference type="GO" id="GO:0007411">
    <property type="term" value="P:axon guidance"/>
    <property type="evidence" value="ECO:0007669"/>
    <property type="project" value="TreeGrafter"/>
</dbReference>
<evidence type="ECO:0000256" key="1">
    <source>
        <dbReference type="ARBA" id="ARBA00009492"/>
    </source>
</evidence>
<dbReference type="SUPFAM" id="SSF48726">
    <property type="entry name" value="Immunoglobulin"/>
    <property type="match status" value="1"/>
</dbReference>
<dbReference type="GO" id="GO:0071526">
    <property type="term" value="P:semaphorin-plexin signaling pathway"/>
    <property type="evidence" value="ECO:0007669"/>
    <property type="project" value="TreeGrafter"/>
</dbReference>
<dbReference type="Gene3D" id="2.130.10.10">
    <property type="entry name" value="YVTN repeat-like/Quinoprotein amine dehydrogenase"/>
    <property type="match status" value="1"/>
</dbReference>
<dbReference type="GO" id="GO:0005886">
    <property type="term" value="C:plasma membrane"/>
    <property type="evidence" value="ECO:0007669"/>
    <property type="project" value="TreeGrafter"/>
</dbReference>
<name>A0A8K0P7V5_LADFU</name>
<dbReference type="PANTHER" id="PTHR11036">
    <property type="entry name" value="SEMAPHORIN"/>
    <property type="match status" value="1"/>
</dbReference>
<organism evidence="5 6">
    <name type="scientific">Ladona fulva</name>
    <name type="common">Scarce chaser dragonfly</name>
    <name type="synonym">Libellula fulva</name>
    <dbReference type="NCBI Taxonomy" id="123851"/>
    <lineage>
        <taxon>Eukaryota</taxon>
        <taxon>Metazoa</taxon>
        <taxon>Ecdysozoa</taxon>
        <taxon>Arthropoda</taxon>
        <taxon>Hexapoda</taxon>
        <taxon>Insecta</taxon>
        <taxon>Pterygota</taxon>
        <taxon>Palaeoptera</taxon>
        <taxon>Odonata</taxon>
        <taxon>Epiprocta</taxon>
        <taxon>Anisoptera</taxon>
        <taxon>Libelluloidea</taxon>
        <taxon>Libellulidae</taxon>
        <taxon>Ladona</taxon>
    </lineage>
</organism>
<evidence type="ECO:0000256" key="3">
    <source>
        <dbReference type="SAM" id="MobiDB-lite"/>
    </source>
</evidence>